<evidence type="ECO:0000259" key="2">
    <source>
        <dbReference type="PROSITE" id="PS50097"/>
    </source>
</evidence>
<dbReference type="EMBL" id="KM982401">
    <property type="protein sequence ID" value="AKI78826.1"/>
    <property type="molecule type" value="Genomic_DNA"/>
</dbReference>
<sequence>MNNYNNFFVKFNNQNFSDFYNSDTLSDINITLSDNLKTVSLKLHRIVLFANCEFFKGMFSGFNESTQKENIIKVPNVDICCDIIKQMYGINLSEINRDWKYMLRYYKCCDYFMLESNFPENINVSRCEFDELLDLVDEIGYDKKTIKLLAQNIPTNYNIASLPSDLLSELLNYTNVNSFIFVKDFSIYLVNNDDIPKHLTKTESTVICYVPNLNRLFFKANNYLNFMDLDTEYIQQINLNNVGIINSMLCDHNTNNLIINYKSRGKSIESRIEIFDTDKLKFTKTIYKTNKYKINNVCLSKDFSKLAFTLLKTTLNSYTYKETIHIYNFLTEKFCEFPDKFNSKIHCLKFMNNRKILRIS</sequence>
<protein>
    <recommendedName>
        <fullName evidence="2">BTB domain-containing protein</fullName>
    </recommendedName>
</protein>
<dbReference type="Pfam" id="PF00651">
    <property type="entry name" value="BTB"/>
    <property type="match status" value="1"/>
</dbReference>
<dbReference type="Gene3D" id="3.30.710.10">
    <property type="entry name" value="Potassium Channel Kv1.1, Chain A"/>
    <property type="match status" value="1"/>
</dbReference>
<name>A0A0G2Y6T1_MIMIV</name>
<evidence type="ECO:0000313" key="4">
    <source>
        <dbReference type="Proteomes" id="UP000241474"/>
    </source>
</evidence>
<proteinExistence type="inferred from homology"/>
<reference evidence="3 4" key="1">
    <citation type="submission" date="2014-10" db="EMBL/GenBank/DDBJ databases">
        <title>Pan-genome analysis of Brazilian lineage A amoebal mimiviruses.</title>
        <authorList>
            <person name="Assis F.L."/>
            <person name="Abrahao J.S."/>
            <person name="Kroon E.G."/>
            <person name="Dornas F.P."/>
            <person name="Andrade K.R."/>
            <person name="Borato P.V.M."/>
            <person name="Pilotto M.R."/>
            <person name="Benamar S."/>
            <person name="LaScola B."/>
            <person name="Colson P."/>
        </authorList>
    </citation>
    <scope>NUCLEOTIDE SEQUENCE [LARGE SCALE GENOMIC DNA]</scope>
    <source>
        <strain evidence="3 4">Oyster</strain>
    </source>
</reference>
<organismHost>
    <name type="scientific">Acanthamoeba polyphaga</name>
    <name type="common">Amoeba</name>
    <dbReference type="NCBI Taxonomy" id="5757"/>
</organismHost>
<accession>A0A0G2Y6T1</accession>
<dbReference type="SUPFAM" id="SSF50978">
    <property type="entry name" value="WD40 repeat-like"/>
    <property type="match status" value="1"/>
</dbReference>
<organism evidence="3 4">
    <name type="scientific">Acanthamoeba polyphaga mimivirus</name>
    <name type="common">APMV</name>
    <dbReference type="NCBI Taxonomy" id="212035"/>
    <lineage>
        <taxon>Viruses</taxon>
        <taxon>Varidnaviria</taxon>
        <taxon>Bamfordvirae</taxon>
        <taxon>Nucleocytoviricota</taxon>
        <taxon>Megaviricetes</taxon>
        <taxon>Imitervirales</taxon>
        <taxon>Mimiviridae</taxon>
        <taxon>Megamimivirinae</taxon>
        <taxon>Mimivirus</taxon>
        <taxon>Mimivirus bradfordmassiliense</taxon>
    </lineage>
</organism>
<evidence type="ECO:0000313" key="3">
    <source>
        <dbReference type="EMBL" id="AKI78826.1"/>
    </source>
</evidence>
<feature type="domain" description="BTB" evidence="2">
    <location>
        <begin position="26"/>
        <end position="88"/>
    </location>
</feature>
<dbReference type="InterPro" id="IPR000210">
    <property type="entry name" value="BTB/POZ_dom"/>
</dbReference>
<evidence type="ECO:0000256" key="1">
    <source>
        <dbReference type="ARBA" id="ARBA00006497"/>
    </source>
</evidence>
<dbReference type="InterPro" id="IPR036322">
    <property type="entry name" value="WD40_repeat_dom_sf"/>
</dbReference>
<dbReference type="PROSITE" id="PS50097">
    <property type="entry name" value="BTB"/>
    <property type="match status" value="1"/>
</dbReference>
<comment type="similarity">
    <text evidence="1">Belongs to the mimivirus BTB/WD family.</text>
</comment>
<dbReference type="InterPro" id="IPR011333">
    <property type="entry name" value="SKP1/BTB/POZ_sf"/>
</dbReference>
<dbReference type="Proteomes" id="UP000241474">
    <property type="component" value="Segment"/>
</dbReference>
<dbReference type="SUPFAM" id="SSF54695">
    <property type="entry name" value="POZ domain"/>
    <property type="match status" value="1"/>
</dbReference>